<evidence type="ECO:0000313" key="2">
    <source>
        <dbReference type="EMBL" id="SDT12804.1"/>
    </source>
</evidence>
<dbReference type="RefSeq" id="WP_092288247.1">
    <property type="nucleotide sequence ID" value="NZ_LT629763.1"/>
</dbReference>
<dbReference type="Proteomes" id="UP000243413">
    <property type="component" value="Chromosome I"/>
</dbReference>
<gene>
    <name evidence="1" type="ORF">NBRC116187_20860</name>
    <name evidence="2" type="ORF">SAMN05216271_3673</name>
</gene>
<dbReference type="EMBL" id="LT629763">
    <property type="protein sequence ID" value="SDT12804.1"/>
    <property type="molecule type" value="Genomic_DNA"/>
</dbReference>
<name>A0A1H1XU81_9GAMM</name>
<reference evidence="1 4" key="3">
    <citation type="submission" date="2024-04" db="EMBL/GenBank/DDBJ databases">
        <title>Draft genome sequence of Halopseudomonas sabulinigri NBRC 116187.</title>
        <authorList>
            <person name="Miyakawa T."/>
            <person name="Kusuya Y."/>
            <person name="Miura T."/>
        </authorList>
    </citation>
    <scope>NUCLEOTIDE SEQUENCE [LARGE SCALE GENOMIC DNA]</scope>
    <source>
        <strain evidence="1 4">4NH20-0042</strain>
    </source>
</reference>
<dbReference type="Proteomes" id="UP001486808">
    <property type="component" value="Unassembled WGS sequence"/>
</dbReference>
<reference evidence="3" key="2">
    <citation type="submission" date="2016-10" db="EMBL/GenBank/DDBJ databases">
        <authorList>
            <person name="Varghese N."/>
            <person name="Submissions S."/>
        </authorList>
    </citation>
    <scope>NUCLEOTIDE SEQUENCE [LARGE SCALE GENOMIC DNA]</scope>
    <source>
        <strain evidence="3">JCM 14963</strain>
    </source>
</reference>
<accession>A0A1H1XU81</accession>
<organism evidence="2 3">
    <name type="scientific">Halopseudomonas sabulinigri</name>
    <dbReference type="NCBI Taxonomy" id="472181"/>
    <lineage>
        <taxon>Bacteria</taxon>
        <taxon>Pseudomonadati</taxon>
        <taxon>Pseudomonadota</taxon>
        <taxon>Gammaproteobacteria</taxon>
        <taxon>Pseudomonadales</taxon>
        <taxon>Pseudomonadaceae</taxon>
        <taxon>Halopseudomonas</taxon>
    </lineage>
</organism>
<proteinExistence type="predicted"/>
<dbReference type="EMBL" id="BAABWD010000002">
    <property type="protein sequence ID" value="GAA6131726.1"/>
    <property type="molecule type" value="Genomic_DNA"/>
</dbReference>
<evidence type="ECO:0000313" key="1">
    <source>
        <dbReference type="EMBL" id="GAA6131726.1"/>
    </source>
</evidence>
<sequence>MGLLAVSQSGLLLLRASARHLQGRDLIRFFCLDLGLVGNRRAAHSGDLIRAARCLALLALRAAQPRGLHVPL</sequence>
<protein>
    <submittedName>
        <fullName evidence="2">Uncharacterized protein</fullName>
    </submittedName>
</protein>
<evidence type="ECO:0000313" key="4">
    <source>
        <dbReference type="Proteomes" id="UP001486808"/>
    </source>
</evidence>
<keyword evidence="4" id="KW-1185">Reference proteome</keyword>
<reference evidence="2" key="1">
    <citation type="submission" date="2016-10" db="EMBL/GenBank/DDBJ databases">
        <authorList>
            <person name="de Groot N.N."/>
        </authorList>
    </citation>
    <scope>NUCLEOTIDE SEQUENCE [LARGE SCALE GENOMIC DNA]</scope>
    <source>
        <strain evidence="2">JCM 14963</strain>
    </source>
</reference>
<dbReference type="STRING" id="472181.SAMN05216271_3673"/>
<dbReference type="AlphaFoldDB" id="A0A1H1XU81"/>
<evidence type="ECO:0000313" key="3">
    <source>
        <dbReference type="Proteomes" id="UP000243413"/>
    </source>
</evidence>